<dbReference type="EMBL" id="JBAWKY010000006">
    <property type="protein sequence ID" value="MEI4463775.1"/>
    <property type="molecule type" value="Genomic_DNA"/>
</dbReference>
<organism evidence="2 3">
    <name type="scientific">Exiguobacterium indicum</name>
    <dbReference type="NCBI Taxonomy" id="296995"/>
    <lineage>
        <taxon>Bacteria</taxon>
        <taxon>Bacillati</taxon>
        <taxon>Bacillota</taxon>
        <taxon>Bacilli</taxon>
        <taxon>Bacillales</taxon>
        <taxon>Bacillales Family XII. Incertae Sedis</taxon>
        <taxon>Exiguobacterium</taxon>
    </lineage>
</organism>
<evidence type="ECO:0000313" key="2">
    <source>
        <dbReference type="EMBL" id="MEI4463775.1"/>
    </source>
</evidence>
<dbReference type="InterPro" id="IPR037883">
    <property type="entry name" value="Knr4/Smi1-like_sf"/>
</dbReference>
<dbReference type="SUPFAM" id="SSF160631">
    <property type="entry name" value="SMI1/KNR4-like"/>
    <property type="match status" value="1"/>
</dbReference>
<gene>
    <name evidence="2" type="ORF">SZL87_15225</name>
</gene>
<dbReference type="RefSeq" id="WP_336449637.1">
    <property type="nucleotide sequence ID" value="NZ_JBAWKY010000006.1"/>
</dbReference>
<proteinExistence type="predicted"/>
<dbReference type="Proteomes" id="UP001387110">
    <property type="component" value="Unassembled WGS sequence"/>
</dbReference>
<keyword evidence="3" id="KW-1185">Reference proteome</keyword>
<evidence type="ECO:0000313" key="3">
    <source>
        <dbReference type="Proteomes" id="UP001387110"/>
    </source>
</evidence>
<reference evidence="2 3" key="1">
    <citation type="submission" date="2023-12" db="EMBL/GenBank/DDBJ databases">
        <authorList>
            <person name="Easwaran N."/>
            <person name="Lazarus H.P.S."/>
        </authorList>
    </citation>
    <scope>NUCLEOTIDE SEQUENCE [LARGE SCALE GENOMIC DNA]</scope>
    <source>
        <strain evidence="2 3">VIT-2023</strain>
    </source>
</reference>
<evidence type="ECO:0000259" key="1">
    <source>
        <dbReference type="SMART" id="SM00860"/>
    </source>
</evidence>
<comment type="caution">
    <text evidence="2">The sequence shown here is derived from an EMBL/GenBank/DDBJ whole genome shotgun (WGS) entry which is preliminary data.</text>
</comment>
<dbReference type="SMART" id="SM00860">
    <property type="entry name" value="SMI1_KNR4"/>
    <property type="match status" value="1"/>
</dbReference>
<dbReference type="InterPro" id="IPR018958">
    <property type="entry name" value="Knr4/Smi1-like_dom"/>
</dbReference>
<feature type="domain" description="Knr4/Smi1-like" evidence="1">
    <location>
        <begin position="39"/>
        <end position="161"/>
    </location>
</feature>
<name>A0ABU8ELH7_9BACL</name>
<sequence length="306" mass="35440">MNTIQSIFQVLRKKIEHGSTYVQRSHDEHGIATFQFDAPASVHQISEFERRFSQKLPHEYVDFLTIHNGSELFILGDGRGTILFPLEKVQEETLRSMEEGMLSGLKDEFWVIGEMNDGAILINRSTMQNSKDTPYMEWCYAVGAEGMADPIGQNFKDFLKYVVISQGDMFWEWTSNMLEDDDVLEADLEGLAHDVSDTDHGSPYDEVEMRIEYPYEEASPYRVKILGSVGREKTVLSSFEWDGDFLRVLDEISDELDRWEIDDVPIDLVQYEARSLIRGRHPRKERRKYIGTEDFLSNPPKKFSGR</sequence>
<dbReference type="Gene3D" id="3.40.1580.10">
    <property type="entry name" value="SMI1/KNR4-like"/>
    <property type="match status" value="1"/>
</dbReference>
<accession>A0ABU8ELH7</accession>
<dbReference type="Pfam" id="PF09346">
    <property type="entry name" value="SMI1_KNR4"/>
    <property type="match status" value="1"/>
</dbReference>
<protein>
    <submittedName>
        <fullName evidence="2">SMI1/KNR4 family protein</fullName>
    </submittedName>
</protein>